<evidence type="ECO:0000313" key="3">
    <source>
        <dbReference type="Proteomes" id="UP001153076"/>
    </source>
</evidence>
<accession>A0A9Q1QCQ3</accession>
<keyword evidence="1" id="KW-0812">Transmembrane</keyword>
<feature type="transmembrane region" description="Helical" evidence="1">
    <location>
        <begin position="51"/>
        <end position="73"/>
    </location>
</feature>
<evidence type="ECO:0000313" key="2">
    <source>
        <dbReference type="EMBL" id="KAJ8436889.1"/>
    </source>
</evidence>
<reference evidence="2" key="1">
    <citation type="submission" date="2022-04" db="EMBL/GenBank/DDBJ databases">
        <title>Carnegiea gigantea Genome sequencing and assembly v2.</title>
        <authorList>
            <person name="Copetti D."/>
            <person name="Sanderson M.J."/>
            <person name="Burquez A."/>
            <person name="Wojciechowski M.F."/>
        </authorList>
    </citation>
    <scope>NUCLEOTIDE SEQUENCE</scope>
    <source>
        <strain evidence="2">SGP5-SGP5p</strain>
        <tissue evidence="2">Aerial part</tissue>
    </source>
</reference>
<dbReference type="PANTHER" id="PTHR33709:SF20">
    <property type="entry name" value="OS04G0541900 PROTEIN"/>
    <property type="match status" value="1"/>
</dbReference>
<dbReference type="Proteomes" id="UP001153076">
    <property type="component" value="Unassembled WGS sequence"/>
</dbReference>
<keyword evidence="1" id="KW-1133">Transmembrane helix</keyword>
<evidence type="ECO:0000256" key="1">
    <source>
        <dbReference type="SAM" id="Phobius"/>
    </source>
</evidence>
<gene>
    <name evidence="2" type="ORF">Cgig2_017314</name>
</gene>
<comment type="caution">
    <text evidence="2">The sequence shown here is derived from an EMBL/GenBank/DDBJ whole genome shotgun (WGS) entry which is preliminary data.</text>
</comment>
<feature type="transmembrane region" description="Helical" evidence="1">
    <location>
        <begin position="25"/>
        <end position="45"/>
    </location>
</feature>
<dbReference type="PANTHER" id="PTHR33709">
    <property type="entry name" value="OSJNBA0035M09.9 PROTEIN"/>
    <property type="match status" value="1"/>
</dbReference>
<name>A0A9Q1QCQ3_9CARY</name>
<dbReference type="InterPro" id="IPR040339">
    <property type="entry name" value="At1g16860-like"/>
</dbReference>
<sequence>MNDLSLSVTRASRGDRNCTEPIPRVAIYILISLFLLGFGVSIFILVVVHNFIFFLSFLFLSAIVVALVVWNILSYRRNAALLFFLQSSCDSDLRFARHGQLVKITGPVSCGNVSLESSYEKVGECVYTSTLLYEYEGFRLKALTAKAPCFSWRLAYSERFSTDFYIYDRKSGIRSLVKAEHGHGRKLIPLIVESRLVNTSGNRFLSPNLIKWLTDRNLSAESRLIRLEEGYIKEGDSVSVIGMLYKGEGDVAMIVQPPELISTGCQWQRLLLPVDFDGLLLGTPRSH</sequence>
<keyword evidence="3" id="KW-1185">Reference proteome</keyword>
<organism evidence="2 3">
    <name type="scientific">Carnegiea gigantea</name>
    <dbReference type="NCBI Taxonomy" id="171969"/>
    <lineage>
        <taxon>Eukaryota</taxon>
        <taxon>Viridiplantae</taxon>
        <taxon>Streptophyta</taxon>
        <taxon>Embryophyta</taxon>
        <taxon>Tracheophyta</taxon>
        <taxon>Spermatophyta</taxon>
        <taxon>Magnoliopsida</taxon>
        <taxon>eudicotyledons</taxon>
        <taxon>Gunneridae</taxon>
        <taxon>Pentapetalae</taxon>
        <taxon>Caryophyllales</taxon>
        <taxon>Cactineae</taxon>
        <taxon>Cactaceae</taxon>
        <taxon>Cactoideae</taxon>
        <taxon>Echinocereeae</taxon>
        <taxon>Carnegiea</taxon>
    </lineage>
</organism>
<keyword evidence="1" id="KW-0472">Membrane</keyword>
<dbReference type="OrthoDB" id="1875545at2759"/>
<dbReference type="AlphaFoldDB" id="A0A9Q1QCQ3"/>
<proteinExistence type="predicted"/>
<dbReference type="EMBL" id="JAKOGI010000323">
    <property type="protein sequence ID" value="KAJ8436889.1"/>
    <property type="molecule type" value="Genomic_DNA"/>
</dbReference>
<protein>
    <submittedName>
        <fullName evidence="2">Uncharacterized protein</fullName>
    </submittedName>
</protein>